<dbReference type="Proteomes" id="UP000291000">
    <property type="component" value="Chromosome 6"/>
</dbReference>
<dbReference type="PANTHER" id="PTHR10965">
    <property type="entry name" value="60S RIBOSOMAL PROTEIN L38"/>
    <property type="match status" value="1"/>
</dbReference>
<keyword evidence="2 6" id="KW-0689">Ribosomal protein</keyword>
<organism evidence="7 8">
    <name type="scientific">Capra hircus</name>
    <name type="common">Goat</name>
    <dbReference type="NCBI Taxonomy" id="9925"/>
    <lineage>
        <taxon>Eukaryota</taxon>
        <taxon>Metazoa</taxon>
        <taxon>Chordata</taxon>
        <taxon>Craniata</taxon>
        <taxon>Vertebrata</taxon>
        <taxon>Euteleostomi</taxon>
        <taxon>Mammalia</taxon>
        <taxon>Eutheria</taxon>
        <taxon>Laurasiatheria</taxon>
        <taxon>Artiodactyla</taxon>
        <taxon>Ruminantia</taxon>
        <taxon>Pecora</taxon>
        <taxon>Bovidae</taxon>
        <taxon>Caprinae</taxon>
        <taxon>Capra</taxon>
    </lineage>
</organism>
<evidence type="ECO:0000256" key="1">
    <source>
        <dbReference type="ARBA" id="ARBA00007803"/>
    </source>
</evidence>
<dbReference type="FunFam" id="3.30.720.90:FF:000001">
    <property type="entry name" value="60S ribosomal protein L38"/>
    <property type="match status" value="1"/>
</dbReference>
<dbReference type="GO" id="GO:0006412">
    <property type="term" value="P:translation"/>
    <property type="evidence" value="ECO:0007669"/>
    <property type="project" value="InterPro"/>
</dbReference>
<evidence type="ECO:0000256" key="3">
    <source>
        <dbReference type="ARBA" id="ARBA00023274"/>
    </source>
</evidence>
<reference evidence="7" key="2">
    <citation type="submission" date="2025-08" db="UniProtKB">
        <authorList>
            <consortium name="Ensembl"/>
        </authorList>
    </citation>
    <scope>IDENTIFICATION</scope>
</reference>
<evidence type="ECO:0000313" key="8">
    <source>
        <dbReference type="Proteomes" id="UP000291000"/>
    </source>
</evidence>
<dbReference type="GO" id="GO:0003735">
    <property type="term" value="F:structural constituent of ribosome"/>
    <property type="evidence" value="ECO:0007669"/>
    <property type="project" value="InterPro"/>
</dbReference>
<name>A0A452E4T9_CAPHI</name>
<evidence type="ECO:0000256" key="2">
    <source>
        <dbReference type="ARBA" id="ARBA00022980"/>
    </source>
</evidence>
<dbReference type="InterPro" id="IPR002675">
    <property type="entry name" value="Ribosomal_eL38"/>
</dbReference>
<keyword evidence="8" id="KW-1185">Reference proteome</keyword>
<dbReference type="Ensembl" id="ENSCHIT00000014746.1">
    <property type="protein sequence ID" value="ENSCHIP00000007008.1"/>
    <property type="gene ID" value="ENSCHIG00000010665.1"/>
</dbReference>
<dbReference type="OMA" id="HFNITAQ"/>
<accession>A0A452E4T9</accession>
<dbReference type="EMBL" id="LWLT01000006">
    <property type="status" value="NOT_ANNOTATED_CDS"/>
    <property type="molecule type" value="Genomic_DNA"/>
</dbReference>
<dbReference type="InterPro" id="IPR038464">
    <property type="entry name" value="Ribosomal_eL38_sf"/>
</dbReference>
<dbReference type="GeneTree" id="ENSGT00390000003718"/>
<dbReference type="GO" id="GO:0022625">
    <property type="term" value="C:cytosolic large ribosomal subunit"/>
    <property type="evidence" value="ECO:0007669"/>
    <property type="project" value="TreeGrafter"/>
</dbReference>
<evidence type="ECO:0000256" key="6">
    <source>
        <dbReference type="RuleBase" id="RU003445"/>
    </source>
</evidence>
<protein>
    <recommendedName>
        <fullName evidence="4">Large ribosomal subunit protein eL38</fullName>
    </recommendedName>
    <alternativeName>
        <fullName evidence="5">60S ribosomal protein L38</fullName>
    </alternativeName>
</protein>
<keyword evidence="3 6" id="KW-0687">Ribonucleoprotein</keyword>
<dbReference type="Pfam" id="PF01781">
    <property type="entry name" value="Ribosomal_L38e"/>
    <property type="match status" value="1"/>
</dbReference>
<evidence type="ECO:0000256" key="5">
    <source>
        <dbReference type="ARBA" id="ARBA00035338"/>
    </source>
</evidence>
<sequence length="71" mass="8182">MPLKIGEIKDFLLTVRQKDAKSVKINKNKDNVKFKVGCSIYLYTYLFIIDKKKVQNLKQSLPPGLAVKELK</sequence>
<comment type="similarity">
    <text evidence="1 6">Belongs to the eukaryotic ribosomal protein eL38 family.</text>
</comment>
<proteinExistence type="inferred from homology"/>
<evidence type="ECO:0000256" key="4">
    <source>
        <dbReference type="ARBA" id="ARBA00035235"/>
    </source>
</evidence>
<dbReference type="STRING" id="9925.ENSCHIP00000007008"/>
<dbReference type="GO" id="GO:0022618">
    <property type="term" value="P:protein-RNA complex assembly"/>
    <property type="evidence" value="ECO:0007669"/>
    <property type="project" value="TreeGrafter"/>
</dbReference>
<dbReference type="AlphaFoldDB" id="A0A452E4T9"/>
<reference evidence="7 8" key="1">
    <citation type="submission" date="2016-04" db="EMBL/GenBank/DDBJ databases">
        <title>Polished mammalian reference genomes with single-molecule sequencing and chromosome conformation capture applied to the Capra hircus genome.</title>
        <authorList>
            <person name="Bickhart D.M."/>
            <person name="Koren S."/>
            <person name="Rosen B."/>
            <person name="Hastie A."/>
            <person name="Liachko I."/>
            <person name="Sullivan S.T."/>
            <person name="Burton J."/>
            <person name="Sayre B.L."/>
            <person name="Huson H.J."/>
            <person name="Lee J."/>
            <person name="Lam E."/>
            <person name="Kelley C.M."/>
            <person name="Hutchison J.L."/>
            <person name="Zhou Y."/>
            <person name="Sun J."/>
            <person name="Crisa A."/>
            <person name="Schwartz J.C."/>
            <person name="Hammond J.A."/>
            <person name="Schroeder S.G."/>
            <person name="Liu G.E."/>
            <person name="Dunham M."/>
            <person name="Shendure J."/>
            <person name="Sonstegard T.S."/>
            <person name="Phillippy A.M."/>
            <person name="Van Tassell C.P."/>
            <person name="Smith T.P."/>
        </authorList>
    </citation>
    <scope>NUCLEOTIDE SEQUENCE [LARGE SCALE GENOMIC DNA]</scope>
</reference>
<dbReference type="PANTHER" id="PTHR10965:SF0">
    <property type="entry name" value="LARGE RIBOSOMAL SUBUNIT PROTEIN EL38"/>
    <property type="match status" value="1"/>
</dbReference>
<dbReference type="Gene3D" id="3.30.720.90">
    <property type="match status" value="1"/>
</dbReference>
<evidence type="ECO:0000313" key="7">
    <source>
        <dbReference type="Ensembl" id="ENSCHIP00000007008.1"/>
    </source>
</evidence>
<reference evidence="7" key="3">
    <citation type="submission" date="2025-09" db="UniProtKB">
        <authorList>
            <consortium name="Ensembl"/>
        </authorList>
    </citation>
    <scope>IDENTIFICATION</scope>
</reference>